<dbReference type="RefSeq" id="WP_284196427.1">
    <property type="nucleotide sequence ID" value="NZ_BSOG01000002.1"/>
</dbReference>
<accession>A0ABQ5YJ58</accession>
<dbReference type="Proteomes" id="UP001156706">
    <property type="component" value="Unassembled WGS sequence"/>
</dbReference>
<protein>
    <recommendedName>
        <fullName evidence="1">Chalcone isomerase domain-containing protein</fullName>
    </recommendedName>
</protein>
<dbReference type="EMBL" id="BSOG01000002">
    <property type="protein sequence ID" value="GLR13321.1"/>
    <property type="molecule type" value="Genomic_DNA"/>
</dbReference>
<feature type="domain" description="Chalcone isomerase" evidence="1">
    <location>
        <begin position="54"/>
        <end position="161"/>
    </location>
</feature>
<evidence type="ECO:0000313" key="3">
    <source>
        <dbReference type="Proteomes" id="UP001156706"/>
    </source>
</evidence>
<name>A0ABQ5YJ58_9NEIS</name>
<gene>
    <name evidence="2" type="ORF">GCM10007907_21110</name>
</gene>
<organism evidence="2 3">
    <name type="scientific">Chitinimonas prasina</name>
    <dbReference type="NCBI Taxonomy" id="1434937"/>
    <lineage>
        <taxon>Bacteria</taxon>
        <taxon>Pseudomonadati</taxon>
        <taxon>Pseudomonadota</taxon>
        <taxon>Betaproteobacteria</taxon>
        <taxon>Neisseriales</taxon>
        <taxon>Chitinibacteraceae</taxon>
        <taxon>Chitinimonas</taxon>
    </lineage>
</organism>
<keyword evidence="3" id="KW-1185">Reference proteome</keyword>
<evidence type="ECO:0000259" key="1">
    <source>
        <dbReference type="Pfam" id="PF16036"/>
    </source>
</evidence>
<sequence length="164" mass="18349">MRLLLVVFLSVAAQASWRDALPGARTVGQGEMRWFGLKLYRAELLSHSGKYDPQQGHALVLTYARSFKADRIIDASLEQMARLGAPRARFDDWTAHMRRGFVDVSEGDALVGVLQPGKGIRFYAGERLTADIDDPEFARWFFAIWLDARTSEPGLRKQLLGGAP</sequence>
<dbReference type="Pfam" id="PF16036">
    <property type="entry name" value="Chalcone_3"/>
    <property type="match status" value="1"/>
</dbReference>
<proteinExistence type="predicted"/>
<comment type="caution">
    <text evidence="2">The sequence shown here is derived from an EMBL/GenBank/DDBJ whole genome shotgun (WGS) entry which is preliminary data.</text>
</comment>
<reference evidence="3" key="1">
    <citation type="journal article" date="2019" name="Int. J. Syst. Evol. Microbiol.">
        <title>The Global Catalogue of Microorganisms (GCM) 10K type strain sequencing project: providing services to taxonomists for standard genome sequencing and annotation.</title>
        <authorList>
            <consortium name="The Broad Institute Genomics Platform"/>
            <consortium name="The Broad Institute Genome Sequencing Center for Infectious Disease"/>
            <person name="Wu L."/>
            <person name="Ma J."/>
        </authorList>
    </citation>
    <scope>NUCLEOTIDE SEQUENCE [LARGE SCALE GENOMIC DNA]</scope>
    <source>
        <strain evidence="3">NBRC 110044</strain>
    </source>
</reference>
<evidence type="ECO:0000313" key="2">
    <source>
        <dbReference type="EMBL" id="GLR13321.1"/>
    </source>
</evidence>
<dbReference type="InterPro" id="IPR016087">
    <property type="entry name" value="Chalcone_isomerase"/>
</dbReference>